<sequence>MREEESADTFMISMLKRIVNTLKGGRGRWLKYRKADPTIKKLKTIAMSESLEKTDNKNSSKTAF</sequence>
<name>A0A150L7S2_9BACI</name>
<dbReference type="Proteomes" id="UP000075683">
    <property type="component" value="Unassembled WGS sequence"/>
</dbReference>
<comment type="caution">
    <text evidence="1">The sequence shown here is derived from an EMBL/GenBank/DDBJ whole genome shotgun (WGS) entry which is preliminary data.</text>
</comment>
<gene>
    <name evidence="1" type="ORF">B4135_4068</name>
</gene>
<evidence type="ECO:0000313" key="1">
    <source>
        <dbReference type="EMBL" id="KYD08357.1"/>
    </source>
</evidence>
<organism evidence="1 2">
    <name type="scientific">Caldibacillus debilis</name>
    <dbReference type="NCBI Taxonomy" id="301148"/>
    <lineage>
        <taxon>Bacteria</taxon>
        <taxon>Bacillati</taxon>
        <taxon>Bacillota</taxon>
        <taxon>Bacilli</taxon>
        <taxon>Bacillales</taxon>
        <taxon>Bacillaceae</taxon>
        <taxon>Caldibacillus</taxon>
    </lineage>
</organism>
<protein>
    <submittedName>
        <fullName evidence="1">Uncharacterized protein</fullName>
    </submittedName>
</protein>
<accession>A0A150L7S2</accession>
<dbReference type="AlphaFoldDB" id="A0A150L7S2"/>
<dbReference type="EMBL" id="LQYT01000140">
    <property type="protein sequence ID" value="KYD08357.1"/>
    <property type="molecule type" value="Genomic_DNA"/>
</dbReference>
<dbReference type="STRING" id="301148.B4135_4068"/>
<reference evidence="1 2" key="1">
    <citation type="submission" date="2016-01" db="EMBL/GenBank/DDBJ databases">
        <title>Draft Genome Sequences of Seven Thermophilic Sporeformers Isolated from Foods.</title>
        <authorList>
            <person name="Berendsen E.M."/>
            <person name="Wells-Bennik M.H."/>
            <person name="Krawcyk A.O."/>
            <person name="De Jong A."/>
            <person name="Holsappel S."/>
            <person name="Eijlander R.T."/>
            <person name="Kuipers O.P."/>
        </authorList>
    </citation>
    <scope>NUCLEOTIDE SEQUENCE [LARGE SCALE GENOMIC DNA]</scope>
    <source>
        <strain evidence="1 2">B4135</strain>
    </source>
</reference>
<proteinExistence type="predicted"/>
<evidence type="ECO:0000313" key="2">
    <source>
        <dbReference type="Proteomes" id="UP000075683"/>
    </source>
</evidence>